<feature type="region of interest" description="Disordered" evidence="1">
    <location>
        <begin position="38"/>
        <end position="61"/>
    </location>
</feature>
<sequence length="99" mass="12202">MKQGYVILIVIALLFISMYAFANFSVYMEKRKRKMAKKEEIRKEASRLEEQARKQEERNVKWKKMDERRKEMKEDLKRLEEIKNEWIKKGKFKPEKSKT</sequence>
<accession>A0ABU3U4W4</accession>
<evidence type="ECO:0008006" key="5">
    <source>
        <dbReference type="Google" id="ProtNLM"/>
    </source>
</evidence>
<proteinExistence type="predicted"/>
<keyword evidence="2" id="KW-0472">Membrane</keyword>
<keyword evidence="2" id="KW-1133">Transmembrane helix</keyword>
<reference evidence="3 4" key="1">
    <citation type="submission" date="2023-10" db="EMBL/GenBank/DDBJ databases">
        <title>Marimonas sp. nov. isolated from tidal mud flat.</title>
        <authorList>
            <person name="Jaincy N.J."/>
            <person name="Srinivasan S."/>
            <person name="Lee S.-S."/>
        </authorList>
    </citation>
    <scope>NUCLEOTIDE SEQUENCE [LARGE SCALE GENOMIC DNA]</scope>
    <source>
        <strain evidence="3 4">MJ-SS3</strain>
    </source>
</reference>
<evidence type="ECO:0000256" key="1">
    <source>
        <dbReference type="SAM" id="MobiDB-lite"/>
    </source>
</evidence>
<evidence type="ECO:0000256" key="2">
    <source>
        <dbReference type="SAM" id="Phobius"/>
    </source>
</evidence>
<evidence type="ECO:0000313" key="3">
    <source>
        <dbReference type="EMBL" id="MDU8885357.1"/>
    </source>
</evidence>
<keyword evidence="2" id="KW-0812">Transmembrane</keyword>
<dbReference type="Proteomes" id="UP001268651">
    <property type="component" value="Unassembled WGS sequence"/>
</dbReference>
<name>A0ABU3U4W4_9FLAO</name>
<protein>
    <recommendedName>
        <fullName evidence="5">DUF3552 domain-containing protein</fullName>
    </recommendedName>
</protein>
<evidence type="ECO:0000313" key="4">
    <source>
        <dbReference type="Proteomes" id="UP001268651"/>
    </source>
</evidence>
<keyword evidence="4" id="KW-1185">Reference proteome</keyword>
<comment type="caution">
    <text evidence="3">The sequence shown here is derived from an EMBL/GenBank/DDBJ whole genome shotgun (WGS) entry which is preliminary data.</text>
</comment>
<dbReference type="EMBL" id="JAWHTF010000001">
    <property type="protein sequence ID" value="MDU8885357.1"/>
    <property type="molecule type" value="Genomic_DNA"/>
</dbReference>
<organism evidence="3 4">
    <name type="scientific">Gilvirhabdus luticola</name>
    <dbReference type="NCBI Taxonomy" id="3079858"/>
    <lineage>
        <taxon>Bacteria</taxon>
        <taxon>Pseudomonadati</taxon>
        <taxon>Bacteroidota</taxon>
        <taxon>Flavobacteriia</taxon>
        <taxon>Flavobacteriales</taxon>
        <taxon>Flavobacteriaceae</taxon>
        <taxon>Gilvirhabdus</taxon>
    </lineage>
</organism>
<dbReference type="RefSeq" id="WP_316661220.1">
    <property type="nucleotide sequence ID" value="NZ_JAWHTF010000001.1"/>
</dbReference>
<gene>
    <name evidence="3" type="ORF">RXV94_04230</name>
</gene>
<feature type="transmembrane region" description="Helical" evidence="2">
    <location>
        <begin position="6"/>
        <end position="28"/>
    </location>
</feature>